<dbReference type="InterPro" id="IPR003423">
    <property type="entry name" value="OMP_efflux"/>
</dbReference>
<dbReference type="InterPro" id="IPR051906">
    <property type="entry name" value="TolC-like"/>
</dbReference>
<dbReference type="GO" id="GO:0015288">
    <property type="term" value="F:porin activity"/>
    <property type="evidence" value="ECO:0007669"/>
    <property type="project" value="TreeGrafter"/>
</dbReference>
<dbReference type="GO" id="GO:0015562">
    <property type="term" value="F:efflux transmembrane transporter activity"/>
    <property type="evidence" value="ECO:0007669"/>
    <property type="project" value="InterPro"/>
</dbReference>
<dbReference type="PANTHER" id="PTHR30026">
    <property type="entry name" value="OUTER MEMBRANE PROTEIN TOLC"/>
    <property type="match status" value="1"/>
</dbReference>
<dbReference type="Proteomes" id="UP000247811">
    <property type="component" value="Unassembled WGS sequence"/>
</dbReference>
<evidence type="ECO:0000313" key="11">
    <source>
        <dbReference type="Proteomes" id="UP000247811"/>
    </source>
</evidence>
<sequence length="463" mass="50784">MRRELPRHWRQGLMLTAALLGSTGLQAQSLDLSQAYGAALDQSASLRAARAAAASGREVLPQAKAQLLPNVTASVTYSQVDQDTSTGGVAATDRYLNSGQSLVIRQPLYRPLQMTRYEQARVQLRQVESTFDREVQDLAIKVAETYFEVLLSEDRVAVVQVQKKTYAAQLDAATRSMAAGSGIRTDIDEAQARLDMSLAQELEARQHLQLAMQQMRTLVTQPFDRLQPLDVSRLTLGAPQPESLAEWIRIAEDRSPELLQLSAQHEAAALEIDKARSGHRPTLDAYAQWSRNQGDNALRPQTRTTARTVGLQLAIPIYAGGGVDSSVRQAIADHLRLEESLEAARRELGLRVHREFRGVTEGLLRIKALEQAVRSAEQLVRSQRRAYVAGSRTTIDILNAEQQHASAVLDLAQARYVHLLSHIRLQAAAGVLDAQRLTQINAFLATTPVAAIAPPSGGVDRSP</sequence>
<protein>
    <submittedName>
        <fullName evidence="10">Outer membrane protein/protease secretion system outer membrane protein</fullName>
    </submittedName>
</protein>
<proteinExistence type="inferred from homology"/>
<dbReference type="EMBL" id="QJJS01000016">
    <property type="protein sequence ID" value="PXW94006.1"/>
    <property type="molecule type" value="Genomic_DNA"/>
</dbReference>
<reference evidence="10 11" key="1">
    <citation type="submission" date="2018-05" db="EMBL/GenBank/DDBJ databases">
        <title>Genomic Encyclopedia of Type Strains, Phase IV (KMG-IV): sequencing the most valuable type-strain genomes for metagenomic binning, comparative biology and taxonomic classification.</title>
        <authorList>
            <person name="Goeker M."/>
        </authorList>
    </citation>
    <scope>NUCLEOTIDE SEQUENCE [LARGE SCALE GENOMIC DNA]</scope>
    <source>
        <strain evidence="10 11">DSM 566</strain>
    </source>
</reference>
<organism evidence="10 11">
    <name type="scientific">Sphaerotilus hippei</name>
    <dbReference type="NCBI Taxonomy" id="744406"/>
    <lineage>
        <taxon>Bacteria</taxon>
        <taxon>Pseudomonadati</taxon>
        <taxon>Pseudomonadota</taxon>
        <taxon>Betaproteobacteria</taxon>
        <taxon>Burkholderiales</taxon>
        <taxon>Sphaerotilaceae</taxon>
        <taxon>Sphaerotilus</taxon>
    </lineage>
</organism>
<keyword evidence="7" id="KW-0998">Cell outer membrane</keyword>
<name>A0A318H0R0_9BURK</name>
<keyword evidence="10" id="KW-0378">Hydrolase</keyword>
<evidence type="ECO:0000256" key="8">
    <source>
        <dbReference type="SAM" id="Coils"/>
    </source>
</evidence>
<feature type="signal peptide" evidence="9">
    <location>
        <begin position="1"/>
        <end position="27"/>
    </location>
</feature>
<dbReference type="GO" id="GO:0009279">
    <property type="term" value="C:cell outer membrane"/>
    <property type="evidence" value="ECO:0007669"/>
    <property type="project" value="UniProtKB-SubCell"/>
</dbReference>
<dbReference type="AlphaFoldDB" id="A0A318H0R0"/>
<evidence type="ECO:0000256" key="2">
    <source>
        <dbReference type="ARBA" id="ARBA00007613"/>
    </source>
</evidence>
<keyword evidence="3" id="KW-0813">Transport</keyword>
<dbReference type="GO" id="GO:0008233">
    <property type="term" value="F:peptidase activity"/>
    <property type="evidence" value="ECO:0007669"/>
    <property type="project" value="UniProtKB-KW"/>
</dbReference>
<dbReference type="GO" id="GO:1990281">
    <property type="term" value="C:efflux pump complex"/>
    <property type="evidence" value="ECO:0007669"/>
    <property type="project" value="TreeGrafter"/>
</dbReference>
<comment type="similarity">
    <text evidence="2">Belongs to the outer membrane factor (OMF) (TC 1.B.17) family.</text>
</comment>
<dbReference type="GO" id="GO:0006508">
    <property type="term" value="P:proteolysis"/>
    <property type="evidence" value="ECO:0007669"/>
    <property type="project" value="UniProtKB-KW"/>
</dbReference>
<keyword evidence="9" id="KW-0732">Signal</keyword>
<keyword evidence="5" id="KW-0812">Transmembrane</keyword>
<comment type="subcellular location">
    <subcellularLocation>
        <location evidence="1">Cell outer membrane</location>
    </subcellularLocation>
</comment>
<keyword evidence="11" id="KW-1185">Reference proteome</keyword>
<keyword evidence="6" id="KW-0472">Membrane</keyword>
<gene>
    <name evidence="10" type="ORF">C7444_11639</name>
</gene>
<feature type="coiled-coil region" evidence="8">
    <location>
        <begin position="327"/>
        <end position="386"/>
    </location>
</feature>
<dbReference type="NCBIfam" id="TIGR01844">
    <property type="entry name" value="type_I_sec_TolC"/>
    <property type="match status" value="1"/>
</dbReference>
<comment type="caution">
    <text evidence="10">The sequence shown here is derived from an EMBL/GenBank/DDBJ whole genome shotgun (WGS) entry which is preliminary data.</text>
</comment>
<evidence type="ECO:0000256" key="1">
    <source>
        <dbReference type="ARBA" id="ARBA00004442"/>
    </source>
</evidence>
<evidence type="ECO:0000256" key="6">
    <source>
        <dbReference type="ARBA" id="ARBA00023136"/>
    </source>
</evidence>
<evidence type="ECO:0000256" key="9">
    <source>
        <dbReference type="SAM" id="SignalP"/>
    </source>
</evidence>
<dbReference type="SUPFAM" id="SSF56954">
    <property type="entry name" value="Outer membrane efflux proteins (OEP)"/>
    <property type="match status" value="1"/>
</dbReference>
<dbReference type="PANTHER" id="PTHR30026:SF20">
    <property type="entry name" value="OUTER MEMBRANE PROTEIN TOLC"/>
    <property type="match status" value="1"/>
</dbReference>
<keyword evidence="4" id="KW-1134">Transmembrane beta strand</keyword>
<evidence type="ECO:0000256" key="3">
    <source>
        <dbReference type="ARBA" id="ARBA00022448"/>
    </source>
</evidence>
<evidence type="ECO:0000256" key="7">
    <source>
        <dbReference type="ARBA" id="ARBA00023237"/>
    </source>
</evidence>
<accession>A0A318H0R0</accession>
<evidence type="ECO:0000256" key="5">
    <source>
        <dbReference type="ARBA" id="ARBA00022692"/>
    </source>
</evidence>
<feature type="chain" id="PRO_5016319595" evidence="9">
    <location>
        <begin position="28"/>
        <end position="463"/>
    </location>
</feature>
<evidence type="ECO:0000256" key="4">
    <source>
        <dbReference type="ARBA" id="ARBA00022452"/>
    </source>
</evidence>
<dbReference type="RefSeq" id="WP_170130774.1">
    <property type="nucleotide sequence ID" value="NZ_QJJS01000016.1"/>
</dbReference>
<evidence type="ECO:0000313" key="10">
    <source>
        <dbReference type="EMBL" id="PXW94006.1"/>
    </source>
</evidence>
<dbReference type="InterPro" id="IPR010130">
    <property type="entry name" value="T1SS_OMP_TolC"/>
</dbReference>
<keyword evidence="10" id="KW-0645">Protease</keyword>
<dbReference type="Pfam" id="PF02321">
    <property type="entry name" value="OEP"/>
    <property type="match status" value="2"/>
</dbReference>
<keyword evidence="8" id="KW-0175">Coiled coil</keyword>
<dbReference type="Gene3D" id="1.20.1600.10">
    <property type="entry name" value="Outer membrane efflux proteins (OEP)"/>
    <property type="match status" value="1"/>
</dbReference>